<keyword evidence="6 7" id="KW-0998">Cell outer membrane</keyword>
<dbReference type="Gene3D" id="2.170.130.10">
    <property type="entry name" value="TonB-dependent receptor, plug domain"/>
    <property type="match status" value="1"/>
</dbReference>
<evidence type="ECO:0000256" key="5">
    <source>
        <dbReference type="ARBA" id="ARBA00023136"/>
    </source>
</evidence>
<dbReference type="InterPro" id="IPR039426">
    <property type="entry name" value="TonB-dep_rcpt-like"/>
</dbReference>
<accession>A0ABP3UGH4</accession>
<dbReference type="SUPFAM" id="SSF49464">
    <property type="entry name" value="Carboxypeptidase regulatory domain-like"/>
    <property type="match status" value="1"/>
</dbReference>
<sequence>MKRIIPLLLFFVYTLSYSQEKKISLNYQDEDVANVLSLIENQTDFRFFYMDSWLADQDKISGNYQDVEIKDILIEIFKDTVLNFYILDNRIILTKNESVYDYLPDQFFGLQRDTVITKTIRKTKKKVDLPVLSSNRNNSLSQKIETIRIGKRVQNDNKSEYEISGKLTNKVNNQPIKEALILINGTNKNIKSDGNGFYRLTLPPGSYNFEINALGMERYQKKIILYGDGTLNATISEKIEQLDAIFLEKKKDNNVEEVITKTEINVKESKNIPLALGERDVLRVATTLPGISTTGEGGIGYNVRGGKSDQNLILLDNAVVYSPQHFFGIFSALNPFVLDEANIFKNNIPAQYGGRLSSVFDLKTKDASVTKFKGEASIGPVTGNILLETPIVKDKSGFLIGGRGAYANYILESLDDEALQNSEASFYDIVAKYNHKIGDKSKIEITGYTSRDDFSITSDSLFIYNNRAFSLQWDYKFDAKNRGELIVSNSQYKFNIEFDGQSNDDFELGYDINESHLKLNFDYTYSDKIKFNYGLSNKLYNVNPGNIEPLNGDSSVAPLQIEKEKALETAGYIGAKIDITKEIKVDAGLRYSLYNALGAGTQNVYAPGAPRTEASITEVRNFENNEIMKTYNGAEYRIAGRYLFTPDFSLKASYNKSFQFIHSLSNNTTASPIDTWKLSDLNIKPQNSHQFSLGLYKNLKDDMYEISLEGFYKRLNNIVDFKTGAEVLLNENIETEVLQGKGKAYGVELLVKKQKGKLYGWLGYTYSRSFNKFQSPFSEEEINNGNFFPSNFDKPHDFSLVLNYKFTKRYSLSTNFVYQTGRPITYPVGQFNFNGAEFTVFSDRNEFRIPDFYRLDIGFNIEGNHKKKKLFHSFWTVSVYNVLGRNNPYSVFFVTEDGEVKGLQSSIFSIPVPSITYNFRF</sequence>
<evidence type="ECO:0000256" key="1">
    <source>
        <dbReference type="ARBA" id="ARBA00004571"/>
    </source>
</evidence>
<comment type="caution">
    <text evidence="9">The sequence shown here is derived from an EMBL/GenBank/DDBJ whole genome shotgun (WGS) entry which is preliminary data.</text>
</comment>
<protein>
    <submittedName>
        <fullName evidence="9">Carboxypeptidase-like regulatory domain-containing protein</fullName>
    </submittedName>
</protein>
<feature type="domain" description="TonB-dependent receptor plug" evidence="8">
    <location>
        <begin position="272"/>
        <end position="355"/>
    </location>
</feature>
<comment type="subcellular location">
    <subcellularLocation>
        <location evidence="1 7">Cell outer membrane</location>
        <topology evidence="1 7">Multi-pass membrane protein</topology>
    </subcellularLocation>
</comment>
<keyword evidence="5 7" id="KW-0472">Membrane</keyword>
<organism evidence="9 10">
    <name type="scientific">Aquimarina litoralis</name>
    <dbReference type="NCBI Taxonomy" id="584605"/>
    <lineage>
        <taxon>Bacteria</taxon>
        <taxon>Pseudomonadati</taxon>
        <taxon>Bacteroidota</taxon>
        <taxon>Flavobacteriia</taxon>
        <taxon>Flavobacteriales</taxon>
        <taxon>Flavobacteriaceae</taxon>
        <taxon>Aquimarina</taxon>
    </lineage>
</organism>
<keyword evidence="3 7" id="KW-1134">Transmembrane beta strand</keyword>
<proteinExistence type="inferred from homology"/>
<dbReference type="Gene3D" id="2.60.40.1120">
    <property type="entry name" value="Carboxypeptidase-like, regulatory domain"/>
    <property type="match status" value="1"/>
</dbReference>
<comment type="similarity">
    <text evidence="7">Belongs to the TonB-dependent receptor family.</text>
</comment>
<evidence type="ECO:0000256" key="4">
    <source>
        <dbReference type="ARBA" id="ARBA00022692"/>
    </source>
</evidence>
<dbReference type="InterPro" id="IPR008969">
    <property type="entry name" value="CarboxyPept-like_regulatory"/>
</dbReference>
<dbReference type="Gene3D" id="2.40.170.20">
    <property type="entry name" value="TonB-dependent receptor, beta-barrel domain"/>
    <property type="match status" value="1"/>
</dbReference>
<evidence type="ECO:0000259" key="8">
    <source>
        <dbReference type="Pfam" id="PF07715"/>
    </source>
</evidence>
<dbReference type="InterPro" id="IPR012910">
    <property type="entry name" value="Plug_dom"/>
</dbReference>
<evidence type="ECO:0000256" key="2">
    <source>
        <dbReference type="ARBA" id="ARBA00022448"/>
    </source>
</evidence>
<reference evidence="10" key="1">
    <citation type="journal article" date="2019" name="Int. J. Syst. Evol. Microbiol.">
        <title>The Global Catalogue of Microorganisms (GCM) 10K type strain sequencing project: providing services to taxonomists for standard genome sequencing and annotation.</title>
        <authorList>
            <consortium name="The Broad Institute Genomics Platform"/>
            <consortium name="The Broad Institute Genome Sequencing Center for Infectious Disease"/>
            <person name="Wu L."/>
            <person name="Ma J."/>
        </authorList>
    </citation>
    <scope>NUCLEOTIDE SEQUENCE [LARGE SCALE GENOMIC DNA]</scope>
    <source>
        <strain evidence="10">JCM 15974</strain>
    </source>
</reference>
<evidence type="ECO:0000313" key="9">
    <source>
        <dbReference type="EMBL" id="GAA0729389.1"/>
    </source>
</evidence>
<name>A0ABP3UGH4_9FLAO</name>
<evidence type="ECO:0000256" key="7">
    <source>
        <dbReference type="PROSITE-ProRule" id="PRU01360"/>
    </source>
</evidence>
<evidence type="ECO:0000256" key="3">
    <source>
        <dbReference type="ARBA" id="ARBA00022452"/>
    </source>
</evidence>
<keyword evidence="2 7" id="KW-0813">Transport</keyword>
<dbReference type="Pfam" id="PF13715">
    <property type="entry name" value="CarbopepD_reg_2"/>
    <property type="match status" value="1"/>
</dbReference>
<dbReference type="InterPro" id="IPR036942">
    <property type="entry name" value="Beta-barrel_TonB_sf"/>
</dbReference>
<dbReference type="Pfam" id="PF07715">
    <property type="entry name" value="Plug"/>
    <property type="match status" value="1"/>
</dbReference>
<dbReference type="SUPFAM" id="SSF56935">
    <property type="entry name" value="Porins"/>
    <property type="match status" value="1"/>
</dbReference>
<dbReference type="Proteomes" id="UP001501758">
    <property type="component" value="Unassembled WGS sequence"/>
</dbReference>
<dbReference type="EMBL" id="BAAAGE010000004">
    <property type="protein sequence ID" value="GAA0729389.1"/>
    <property type="molecule type" value="Genomic_DNA"/>
</dbReference>
<dbReference type="PROSITE" id="PS52016">
    <property type="entry name" value="TONB_DEPENDENT_REC_3"/>
    <property type="match status" value="1"/>
</dbReference>
<evidence type="ECO:0000313" key="10">
    <source>
        <dbReference type="Proteomes" id="UP001501758"/>
    </source>
</evidence>
<keyword evidence="10" id="KW-1185">Reference proteome</keyword>
<keyword evidence="4 7" id="KW-0812">Transmembrane</keyword>
<dbReference type="RefSeq" id="WP_343913981.1">
    <property type="nucleotide sequence ID" value="NZ_BAAAGE010000004.1"/>
</dbReference>
<gene>
    <name evidence="9" type="ORF">GCM10009430_39520</name>
</gene>
<evidence type="ECO:0000256" key="6">
    <source>
        <dbReference type="ARBA" id="ARBA00023237"/>
    </source>
</evidence>
<dbReference type="InterPro" id="IPR037066">
    <property type="entry name" value="Plug_dom_sf"/>
</dbReference>